<evidence type="ECO:0000313" key="2">
    <source>
        <dbReference type="EMBL" id="OBV38778.1"/>
    </source>
</evidence>
<keyword evidence="3" id="KW-1185">Reference proteome</keyword>
<keyword evidence="2" id="KW-0808">Transferase</keyword>
<dbReference type="PATRIC" id="fig|1747903.4.peg.2336"/>
<dbReference type="InterPro" id="IPR043519">
    <property type="entry name" value="NT_sf"/>
</dbReference>
<dbReference type="EMBL" id="LOCQ01000056">
    <property type="protein sequence ID" value="OBV38778.1"/>
    <property type="molecule type" value="Genomic_DNA"/>
</dbReference>
<dbReference type="SUPFAM" id="SSF81301">
    <property type="entry name" value="Nucleotidyltransferase"/>
    <property type="match status" value="1"/>
</dbReference>
<proteinExistence type="predicted"/>
<dbReference type="GO" id="GO:0016779">
    <property type="term" value="F:nucleotidyltransferase activity"/>
    <property type="evidence" value="ECO:0007669"/>
    <property type="project" value="InterPro"/>
</dbReference>
<evidence type="ECO:0000313" key="3">
    <source>
        <dbReference type="Proteomes" id="UP000092713"/>
    </source>
</evidence>
<dbReference type="InterPro" id="IPR002934">
    <property type="entry name" value="Polymerase_NTP_transf_dom"/>
</dbReference>
<name>A0A1A7C388_9BURK</name>
<sequence length="259" mass="28651">MTATPRTIPPAPRGPFQPAYLGLIDDLRAALLAQAGELLDGIYLYGSVARGAATQGVSDLDVTLILRHRPSPRDTSMLEALRLALAARHPEVSKIDFDIGTRIDALAPRNLHSWGYWLKHHCRCIWGNDLALCFAPFPPSRTIALAVNGDAVEVLERQAREIEQLLEPAPDAAKIVRRQREAARKLLRATSVLRAENEPSWPQTLEQHAALFLGSYPAMREQIDFFMDHAGAGGEPDAQFPARLRVFAGWLQLQLQAQS</sequence>
<reference evidence="2 3" key="1">
    <citation type="submission" date="2016-04" db="EMBL/GenBank/DDBJ databases">
        <title>Draft genome sequence of Janthinobacterium psychrotolerans sp. nov., isolated from freshwater sediments in Denmark.</title>
        <authorList>
            <person name="Gong X."/>
            <person name="Skrivergaard S."/>
            <person name="Korsgaard B.S."/>
            <person name="Schreiber L."/>
            <person name="Marshall I.P."/>
            <person name="Finster K."/>
            <person name="Schramm A."/>
        </authorList>
    </citation>
    <scope>NUCLEOTIDE SEQUENCE [LARGE SCALE GENOMIC DNA]</scope>
    <source>
        <strain evidence="2 3">S3-2</strain>
    </source>
</reference>
<dbReference type="AlphaFoldDB" id="A0A1A7C388"/>
<evidence type="ECO:0000259" key="1">
    <source>
        <dbReference type="Pfam" id="PF01909"/>
    </source>
</evidence>
<dbReference type="STRING" id="1747903.ASR47_100794"/>
<accession>A0A1A7C388</accession>
<dbReference type="Gene3D" id="3.30.460.10">
    <property type="entry name" value="Beta Polymerase, domain 2"/>
    <property type="match status" value="1"/>
</dbReference>
<dbReference type="OrthoDB" id="3422944at2"/>
<organism evidence="2 3">
    <name type="scientific">Janthinobacterium psychrotolerans</name>
    <dbReference type="NCBI Taxonomy" id="1747903"/>
    <lineage>
        <taxon>Bacteria</taxon>
        <taxon>Pseudomonadati</taxon>
        <taxon>Pseudomonadota</taxon>
        <taxon>Betaproteobacteria</taxon>
        <taxon>Burkholderiales</taxon>
        <taxon>Oxalobacteraceae</taxon>
        <taxon>Janthinobacterium</taxon>
    </lineage>
</organism>
<dbReference type="Pfam" id="PF01909">
    <property type="entry name" value="NTP_transf_2"/>
    <property type="match status" value="1"/>
</dbReference>
<protein>
    <submittedName>
        <fullName evidence="2">Nucleotidyltransferase domain-containing protein</fullName>
    </submittedName>
</protein>
<comment type="caution">
    <text evidence="2">The sequence shown here is derived from an EMBL/GenBank/DDBJ whole genome shotgun (WGS) entry which is preliminary data.</text>
</comment>
<dbReference type="RefSeq" id="WP_065308495.1">
    <property type="nucleotide sequence ID" value="NZ_LOCQ01000056.1"/>
</dbReference>
<feature type="domain" description="Polymerase nucleotidyl transferase" evidence="1">
    <location>
        <begin position="40"/>
        <end position="71"/>
    </location>
</feature>
<dbReference type="Proteomes" id="UP000092713">
    <property type="component" value="Unassembled WGS sequence"/>
</dbReference>
<dbReference type="CDD" id="cd05403">
    <property type="entry name" value="NT_KNTase_like"/>
    <property type="match status" value="1"/>
</dbReference>
<gene>
    <name evidence="2" type="ORF">ASR47_100794</name>
</gene>